<feature type="domain" description="GIY-YIG" evidence="8">
    <location>
        <begin position="12"/>
        <end position="87"/>
    </location>
</feature>
<dbReference type="Pfam" id="PF02151">
    <property type="entry name" value="UVR"/>
    <property type="match status" value="1"/>
</dbReference>
<evidence type="ECO:0000256" key="4">
    <source>
        <dbReference type="ARBA" id="ARBA00022881"/>
    </source>
</evidence>
<evidence type="ECO:0000256" key="1">
    <source>
        <dbReference type="ARBA" id="ARBA00022490"/>
    </source>
</evidence>
<evidence type="ECO:0000259" key="8">
    <source>
        <dbReference type="PROSITE" id="PS50164"/>
    </source>
</evidence>
<dbReference type="SUPFAM" id="SSF46600">
    <property type="entry name" value="C-terminal UvrC-binding domain of UvrB"/>
    <property type="match status" value="1"/>
</dbReference>
<dbReference type="SMART" id="SM00465">
    <property type="entry name" value="GIYc"/>
    <property type="match status" value="1"/>
</dbReference>
<dbReference type="InterPro" id="IPR000305">
    <property type="entry name" value="GIY-YIG_endonuc"/>
</dbReference>
<dbReference type="PANTHER" id="PTHR30562:SF1">
    <property type="entry name" value="UVRABC SYSTEM PROTEIN C"/>
    <property type="match status" value="1"/>
</dbReference>
<dbReference type="GO" id="GO:0005737">
    <property type="term" value="C:cytoplasm"/>
    <property type="evidence" value="ECO:0007669"/>
    <property type="project" value="UniProtKB-SubCell"/>
</dbReference>
<comment type="similarity">
    <text evidence="6">Belongs to the UvrC family.</text>
</comment>
<gene>
    <name evidence="6 10" type="primary">uvrC</name>
    <name evidence="10" type="ORF">ENM46_04180</name>
</gene>
<name>A0A7C5Y7B7_9BACT</name>
<dbReference type="InterPro" id="IPR036876">
    <property type="entry name" value="UVR_dom_sf"/>
</dbReference>
<dbReference type="InterPro" id="IPR047296">
    <property type="entry name" value="GIY-YIG_UvrC_Cho"/>
</dbReference>
<dbReference type="SUPFAM" id="SSF47781">
    <property type="entry name" value="RuvA domain 2-like"/>
    <property type="match status" value="1"/>
</dbReference>
<comment type="subcellular location">
    <subcellularLocation>
        <location evidence="6">Cytoplasm</location>
    </subcellularLocation>
</comment>
<dbReference type="Gene3D" id="3.40.1440.10">
    <property type="entry name" value="GIY-YIG endonuclease"/>
    <property type="match status" value="1"/>
</dbReference>
<keyword evidence="4 6" id="KW-0267">Excision nuclease</keyword>
<sequence>MLDFSTIENIPHKAGVYVFKKGNEHIYIGKAKDLKKRLSSHFKAKEGKSKVIVNEADSIEVILLDNEKEALILEANMIFEYKPKYNAMLKDTQVYPYIRVSNDEIPCVEMVRSRKGDGKFYGPFTNVQFTRQLLEVLRKVYKFRTCHRDMSRVTKPCMDFHLGLCTGICAREESVEDYRKRIDELSRVLKGDFAHVIDFVKFKMEQHAKLLDFENAAKYRDILLNFNKVMETQGVVLPERVNLDVVVGKHKTFLVFKIRSGYLLSKLVYEYDGDLDEFIELFYVRNQMDVPDKIIIEKKTRSVSELSKILSIRIDQPTDELEEQLLKKAIDNLNYEIGLIISNRNVLKQMKELLGLSKLPNRIEGIDISHLYGKNTVASLVVFENGEVKKEEYRRYKLGDILDDFESIRMVVKKRYIKHNLPDLLFIDGGIGQVNAAHEALVEIGKECDVIGLAKEEEIIVTRHGEIKLAYEHPVLRLLVRIRDETHRVANEFTRALSTKRSLRSILDEIKWIGPKKKKLLLERYTSVEQILSVSRDEIERLIGKKATESLLSELSYLRNF</sequence>
<evidence type="ECO:0000256" key="6">
    <source>
        <dbReference type="HAMAP-Rule" id="MF_00203"/>
    </source>
</evidence>
<dbReference type="Pfam" id="PF08459">
    <property type="entry name" value="UvrC_RNaseH_dom"/>
    <property type="match status" value="1"/>
</dbReference>
<feature type="domain" description="UvrC family homology region profile" evidence="9">
    <location>
        <begin position="278"/>
        <end position="441"/>
    </location>
</feature>
<dbReference type="CDD" id="cd10434">
    <property type="entry name" value="GIY-YIG_UvrC_Cho"/>
    <property type="match status" value="1"/>
</dbReference>
<feature type="domain" description="UVR" evidence="7">
    <location>
        <begin position="194"/>
        <end position="229"/>
    </location>
</feature>
<evidence type="ECO:0000256" key="2">
    <source>
        <dbReference type="ARBA" id="ARBA00022763"/>
    </source>
</evidence>
<keyword evidence="5 6" id="KW-0234">DNA repair</keyword>
<evidence type="ECO:0000259" key="7">
    <source>
        <dbReference type="PROSITE" id="PS50151"/>
    </source>
</evidence>
<dbReference type="Gene3D" id="4.10.860.10">
    <property type="entry name" value="UVR domain"/>
    <property type="match status" value="1"/>
</dbReference>
<dbReference type="HAMAP" id="MF_00203">
    <property type="entry name" value="UvrC"/>
    <property type="match status" value="1"/>
</dbReference>
<dbReference type="InterPro" id="IPR038476">
    <property type="entry name" value="UvrC_RNase_H_dom_sf"/>
</dbReference>
<dbReference type="InterPro" id="IPR010994">
    <property type="entry name" value="RuvA_2-like"/>
</dbReference>
<organism evidence="10">
    <name type="scientific">Fervidobacterium nodosum</name>
    <dbReference type="NCBI Taxonomy" id="2424"/>
    <lineage>
        <taxon>Bacteria</taxon>
        <taxon>Thermotogati</taxon>
        <taxon>Thermotogota</taxon>
        <taxon>Thermotogae</taxon>
        <taxon>Thermotogales</taxon>
        <taxon>Fervidobacteriaceae</taxon>
        <taxon>Fervidobacterium</taxon>
    </lineage>
</organism>
<accession>A0A7C5Y7B7</accession>
<dbReference type="PROSITE" id="PS50165">
    <property type="entry name" value="UVRC"/>
    <property type="match status" value="1"/>
</dbReference>
<dbReference type="PANTHER" id="PTHR30562">
    <property type="entry name" value="UVRC/OXIDOREDUCTASE"/>
    <property type="match status" value="1"/>
</dbReference>
<keyword evidence="2 6" id="KW-0227">DNA damage</keyword>
<dbReference type="GO" id="GO:0009381">
    <property type="term" value="F:excinuclease ABC activity"/>
    <property type="evidence" value="ECO:0007669"/>
    <property type="project" value="UniProtKB-UniRule"/>
</dbReference>
<dbReference type="SUPFAM" id="SSF82771">
    <property type="entry name" value="GIY-YIG endonuclease"/>
    <property type="match status" value="1"/>
</dbReference>
<dbReference type="FunFam" id="3.40.1440.10:FF:000001">
    <property type="entry name" value="UvrABC system protein C"/>
    <property type="match status" value="1"/>
</dbReference>
<comment type="subunit">
    <text evidence="6">Interacts with UvrB in an incision complex.</text>
</comment>
<dbReference type="GO" id="GO:0006289">
    <property type="term" value="P:nucleotide-excision repair"/>
    <property type="evidence" value="ECO:0007669"/>
    <property type="project" value="UniProtKB-UniRule"/>
</dbReference>
<keyword evidence="1 6" id="KW-0963">Cytoplasm</keyword>
<dbReference type="PROSITE" id="PS50164">
    <property type="entry name" value="GIY_YIG"/>
    <property type="match status" value="1"/>
</dbReference>
<dbReference type="NCBIfam" id="TIGR00194">
    <property type="entry name" value="uvrC"/>
    <property type="match status" value="1"/>
</dbReference>
<dbReference type="EMBL" id="DRXW01000255">
    <property type="protein sequence ID" value="HHR34129.1"/>
    <property type="molecule type" value="Genomic_DNA"/>
</dbReference>
<evidence type="ECO:0000313" key="10">
    <source>
        <dbReference type="EMBL" id="HHR34129.1"/>
    </source>
</evidence>
<dbReference type="AlphaFoldDB" id="A0A7C5Y7B7"/>
<dbReference type="InterPro" id="IPR001162">
    <property type="entry name" value="UvrC_RNase_H_dom"/>
</dbReference>
<dbReference type="Gene3D" id="3.30.420.340">
    <property type="entry name" value="UvrC, RNAse H endonuclease domain"/>
    <property type="match status" value="1"/>
</dbReference>
<comment type="function">
    <text evidence="6">The UvrABC repair system catalyzes the recognition and processing of DNA lesions. UvrC both incises the 5' and 3' sides of the lesion. The N-terminal half is responsible for the 3' incision and the C-terminal half is responsible for the 5' incision.</text>
</comment>
<comment type="caution">
    <text evidence="10">The sequence shown here is derived from an EMBL/GenBank/DDBJ whole genome shotgun (WGS) entry which is preliminary data.</text>
</comment>
<dbReference type="InterPro" id="IPR050066">
    <property type="entry name" value="UvrABC_protein_C"/>
</dbReference>
<keyword evidence="3 6" id="KW-0228">DNA excision</keyword>
<dbReference type="GO" id="GO:0009380">
    <property type="term" value="C:excinuclease repair complex"/>
    <property type="evidence" value="ECO:0007669"/>
    <property type="project" value="InterPro"/>
</dbReference>
<protein>
    <recommendedName>
        <fullName evidence="6">UvrABC system protein C</fullName>
        <shortName evidence="6">Protein UvrC</shortName>
    </recommendedName>
    <alternativeName>
        <fullName evidence="6">Excinuclease ABC subunit C</fullName>
    </alternativeName>
</protein>
<proteinExistence type="inferred from homology"/>
<evidence type="ECO:0000256" key="3">
    <source>
        <dbReference type="ARBA" id="ARBA00022769"/>
    </source>
</evidence>
<dbReference type="PROSITE" id="PS50151">
    <property type="entry name" value="UVR"/>
    <property type="match status" value="1"/>
</dbReference>
<evidence type="ECO:0000259" key="9">
    <source>
        <dbReference type="PROSITE" id="PS50165"/>
    </source>
</evidence>
<dbReference type="GO" id="GO:0009432">
    <property type="term" value="P:SOS response"/>
    <property type="evidence" value="ECO:0007669"/>
    <property type="project" value="UniProtKB-UniRule"/>
</dbReference>
<dbReference type="Pfam" id="PF01541">
    <property type="entry name" value="GIY-YIG"/>
    <property type="match status" value="1"/>
</dbReference>
<dbReference type="InterPro" id="IPR004791">
    <property type="entry name" value="UvrC"/>
</dbReference>
<dbReference type="GO" id="GO:0003677">
    <property type="term" value="F:DNA binding"/>
    <property type="evidence" value="ECO:0007669"/>
    <property type="project" value="UniProtKB-UniRule"/>
</dbReference>
<dbReference type="InterPro" id="IPR001943">
    <property type="entry name" value="UVR_dom"/>
</dbReference>
<keyword evidence="6" id="KW-0742">SOS response</keyword>
<dbReference type="InterPro" id="IPR035901">
    <property type="entry name" value="GIY-YIG_endonuc_sf"/>
</dbReference>
<evidence type="ECO:0000256" key="5">
    <source>
        <dbReference type="ARBA" id="ARBA00023204"/>
    </source>
</evidence>
<reference evidence="10" key="1">
    <citation type="journal article" date="2020" name="mSystems">
        <title>Genome- and Community-Level Interaction Insights into Carbon Utilization and Element Cycling Functions of Hydrothermarchaeota in Hydrothermal Sediment.</title>
        <authorList>
            <person name="Zhou Z."/>
            <person name="Liu Y."/>
            <person name="Xu W."/>
            <person name="Pan J."/>
            <person name="Luo Z.H."/>
            <person name="Li M."/>
        </authorList>
    </citation>
    <scope>NUCLEOTIDE SEQUENCE [LARGE SCALE GENOMIC DNA]</scope>
    <source>
        <strain evidence="10">SpSt-1088</strain>
    </source>
</reference>
<dbReference type="Gene3D" id="1.10.150.20">
    <property type="entry name" value="5' to 3' exonuclease, C-terminal subdomain"/>
    <property type="match status" value="1"/>
</dbReference>